<organism evidence="4 5">
    <name type="scientific">Reyranella humidisoli</name>
    <dbReference type="NCBI Taxonomy" id="2849149"/>
    <lineage>
        <taxon>Bacteria</taxon>
        <taxon>Pseudomonadati</taxon>
        <taxon>Pseudomonadota</taxon>
        <taxon>Alphaproteobacteria</taxon>
        <taxon>Hyphomicrobiales</taxon>
        <taxon>Reyranellaceae</taxon>
        <taxon>Reyranella</taxon>
    </lineage>
</organism>
<evidence type="ECO:0000313" key="4">
    <source>
        <dbReference type="EMBL" id="MBU8877229.1"/>
    </source>
</evidence>
<keyword evidence="2" id="KW-0732">Signal</keyword>
<name>A0ABS6IRL3_9HYPH</name>
<evidence type="ECO:0000256" key="2">
    <source>
        <dbReference type="SAM" id="SignalP"/>
    </source>
</evidence>
<gene>
    <name evidence="4" type="ORF">KQ910_25900</name>
</gene>
<feature type="chain" id="PRO_5045246449" evidence="2">
    <location>
        <begin position="23"/>
        <end position="312"/>
    </location>
</feature>
<evidence type="ECO:0000313" key="5">
    <source>
        <dbReference type="Proteomes" id="UP000727907"/>
    </source>
</evidence>
<dbReference type="Proteomes" id="UP000727907">
    <property type="component" value="Unassembled WGS sequence"/>
</dbReference>
<evidence type="ECO:0000259" key="3">
    <source>
        <dbReference type="Pfam" id="PF07705"/>
    </source>
</evidence>
<dbReference type="InterPro" id="IPR011635">
    <property type="entry name" value="CARDB"/>
</dbReference>
<evidence type="ECO:0000256" key="1">
    <source>
        <dbReference type="SAM" id="MobiDB-lite"/>
    </source>
</evidence>
<accession>A0ABS6IRL3</accession>
<dbReference type="EMBL" id="JAHOPB010000004">
    <property type="protein sequence ID" value="MBU8877229.1"/>
    <property type="molecule type" value="Genomic_DNA"/>
</dbReference>
<reference evidence="4 5" key="1">
    <citation type="submission" date="2021-06" db="EMBL/GenBank/DDBJ databases">
        <authorList>
            <person name="Lee D.H."/>
        </authorList>
    </citation>
    <scope>NUCLEOTIDE SEQUENCE [LARGE SCALE GENOMIC DNA]</scope>
    <source>
        <strain evidence="4 5">MMS21-HV4-11</strain>
    </source>
</reference>
<feature type="signal peptide" evidence="2">
    <location>
        <begin position="1"/>
        <end position="22"/>
    </location>
</feature>
<dbReference type="Pfam" id="PF07705">
    <property type="entry name" value="CARDB"/>
    <property type="match status" value="1"/>
</dbReference>
<comment type="caution">
    <text evidence="4">The sequence shown here is derived from an EMBL/GenBank/DDBJ whole genome shotgun (WGS) entry which is preliminary data.</text>
</comment>
<protein>
    <submittedName>
        <fullName evidence="4">DUF11 domain-containing protein</fullName>
    </submittedName>
</protein>
<feature type="region of interest" description="Disordered" evidence="1">
    <location>
        <begin position="130"/>
        <end position="160"/>
    </location>
</feature>
<dbReference type="RefSeq" id="WP_216966821.1">
    <property type="nucleotide sequence ID" value="NZ_JAHOPB010000004.1"/>
</dbReference>
<proteinExistence type="predicted"/>
<keyword evidence="5" id="KW-1185">Reference proteome</keyword>
<feature type="domain" description="CARDB" evidence="3">
    <location>
        <begin position="35"/>
        <end position="152"/>
    </location>
</feature>
<sequence>MKFSLATVALVLALAGAQPADAQPFPRPPAAPDSRPDLVITQVDVSASRVVVGETFKYTVTAKNIGLLACNRFKMWLLFPSQTELARVDHDTNLDCDREVCTAPPWFLLLPQHSVTATYTVRAVTPGQQLTATAQVDPDNACRESSESNNNGTSPPVEIFRRPRLVMSLNRPLPAARARPGDRGPTTQIFPVTIKNEGEGPARSVVLAIADANWSNAPTVVSAHIGELVASTHAPPPPLEINCQMSSDGRRTTALCPFNEPLLPQKSLQLKVRFISCPRPGGSVFTSTLSVAAPDDITPSNHSVSLHAACGL</sequence>